<dbReference type="Proteomes" id="UP000094802">
    <property type="component" value="Unassembled WGS sequence"/>
</dbReference>
<evidence type="ECO:0000313" key="3">
    <source>
        <dbReference type="Proteomes" id="UP000094802"/>
    </source>
</evidence>
<organism evidence="2 3">
    <name type="scientific">Vibrio splendidus 12E03</name>
    <dbReference type="NCBI Taxonomy" id="1191305"/>
    <lineage>
        <taxon>Bacteria</taxon>
        <taxon>Pseudomonadati</taxon>
        <taxon>Pseudomonadota</taxon>
        <taxon>Gammaproteobacteria</taxon>
        <taxon>Vibrionales</taxon>
        <taxon>Vibrionaceae</taxon>
        <taxon>Vibrio</taxon>
    </lineage>
</organism>
<evidence type="ECO:0000313" key="2">
    <source>
        <dbReference type="EMBL" id="OEF93997.1"/>
    </source>
</evidence>
<gene>
    <name evidence="2" type="ORF">A142_18820</name>
</gene>
<dbReference type="OrthoDB" id="6264076at2"/>
<keyword evidence="1" id="KW-0812">Transmembrane</keyword>
<comment type="caution">
    <text evidence="2">The sequence shown here is derived from an EMBL/GenBank/DDBJ whole genome shotgun (WGS) entry which is preliminary data.</text>
</comment>
<dbReference type="EMBL" id="AJZD02000085">
    <property type="protein sequence ID" value="OEF93997.1"/>
    <property type="molecule type" value="Genomic_DNA"/>
</dbReference>
<dbReference type="AlphaFoldDB" id="A0A1E5FTZ0"/>
<keyword evidence="1" id="KW-1133">Transmembrane helix</keyword>
<dbReference type="RefSeq" id="WP_010432893.1">
    <property type="nucleotide sequence ID" value="NZ_AJZD02000085.1"/>
</dbReference>
<accession>A0A1E5FTZ0</accession>
<protein>
    <submittedName>
        <fullName evidence="2">Mg2+ and Co2+ transporter</fullName>
    </submittedName>
</protein>
<feature type="transmembrane region" description="Helical" evidence="1">
    <location>
        <begin position="66"/>
        <end position="88"/>
    </location>
</feature>
<name>A0A1E5FTZ0_VIBSP</name>
<reference evidence="2 3" key="1">
    <citation type="journal article" date="2012" name="Science">
        <title>Ecological populations of bacteria act as socially cohesive units of antibiotic production and resistance.</title>
        <authorList>
            <person name="Cordero O.X."/>
            <person name="Wildschutte H."/>
            <person name="Kirkup B."/>
            <person name="Proehl S."/>
            <person name="Ngo L."/>
            <person name="Hussain F."/>
            <person name="Le Roux F."/>
            <person name="Mincer T."/>
            <person name="Polz M.F."/>
        </authorList>
    </citation>
    <scope>NUCLEOTIDE SEQUENCE [LARGE SCALE GENOMIC DNA]</scope>
    <source>
        <strain evidence="2 3">12E03</strain>
    </source>
</reference>
<sequence length="103" mass="12036">MKIHPTTLVYDAYPSVYNILESTLFMWFIVAVTLGILVWTLSKLWYVHSIPKHLAKERGLAQAKLIFWLCILGMFYKPLWIIAVLAIVTDWDKLQQWIRGASQ</sequence>
<feature type="transmembrane region" description="Helical" evidence="1">
    <location>
        <begin position="24"/>
        <end position="46"/>
    </location>
</feature>
<proteinExistence type="predicted"/>
<evidence type="ECO:0000256" key="1">
    <source>
        <dbReference type="SAM" id="Phobius"/>
    </source>
</evidence>
<keyword evidence="1" id="KW-0472">Membrane</keyword>